<feature type="compositionally biased region" description="Basic and acidic residues" evidence="1">
    <location>
        <begin position="693"/>
        <end position="704"/>
    </location>
</feature>
<dbReference type="EMBL" id="QEAM01000023">
    <property type="protein sequence ID" value="TPX50064.1"/>
    <property type="molecule type" value="Genomic_DNA"/>
</dbReference>
<proteinExistence type="predicted"/>
<name>A0A507DFZ4_9FUNG</name>
<evidence type="ECO:0000313" key="5">
    <source>
        <dbReference type="EMBL" id="TPX50582.1"/>
    </source>
</evidence>
<feature type="region of interest" description="Disordered" evidence="1">
    <location>
        <begin position="652"/>
        <end position="681"/>
    </location>
</feature>
<keyword evidence="6" id="KW-1185">Reference proteome</keyword>
<evidence type="ECO:0000256" key="1">
    <source>
        <dbReference type="SAM" id="MobiDB-lite"/>
    </source>
</evidence>
<gene>
    <name evidence="4" type="ORF">SeLEV6574_g01119</name>
    <name evidence="5" type="ORF">SeMB42_g02204</name>
</gene>
<dbReference type="Proteomes" id="UP000317494">
    <property type="component" value="Unassembled WGS sequence"/>
</dbReference>
<dbReference type="EMBL" id="QEAN01000065">
    <property type="protein sequence ID" value="TPX50582.1"/>
    <property type="molecule type" value="Genomic_DNA"/>
</dbReference>
<keyword evidence="2" id="KW-0812">Transmembrane</keyword>
<dbReference type="PANTHER" id="PTHR38360">
    <property type="entry name" value="OS03G0120000 PROTEIN"/>
    <property type="match status" value="1"/>
</dbReference>
<accession>A0A507DFZ4</accession>
<keyword evidence="3" id="KW-0732">Signal</keyword>
<feature type="transmembrane region" description="Helical" evidence="2">
    <location>
        <begin position="473"/>
        <end position="496"/>
    </location>
</feature>
<dbReference type="STRING" id="286115.A0A507DFZ4"/>
<dbReference type="AlphaFoldDB" id="A0A507DFZ4"/>
<feature type="region of interest" description="Disordered" evidence="1">
    <location>
        <begin position="517"/>
        <end position="539"/>
    </location>
</feature>
<evidence type="ECO:0000313" key="4">
    <source>
        <dbReference type="EMBL" id="TPX50064.1"/>
    </source>
</evidence>
<feature type="region of interest" description="Disordered" evidence="1">
    <location>
        <begin position="692"/>
        <end position="711"/>
    </location>
</feature>
<evidence type="ECO:0000256" key="2">
    <source>
        <dbReference type="SAM" id="Phobius"/>
    </source>
</evidence>
<dbReference type="OrthoDB" id="2130912at2759"/>
<dbReference type="Proteomes" id="UP000320475">
    <property type="component" value="Unassembled WGS sequence"/>
</dbReference>
<protein>
    <submittedName>
        <fullName evidence="5">Uncharacterized protein</fullName>
    </submittedName>
</protein>
<organism evidence="5 6">
    <name type="scientific">Synchytrium endobioticum</name>
    <dbReference type="NCBI Taxonomy" id="286115"/>
    <lineage>
        <taxon>Eukaryota</taxon>
        <taxon>Fungi</taxon>
        <taxon>Fungi incertae sedis</taxon>
        <taxon>Chytridiomycota</taxon>
        <taxon>Chytridiomycota incertae sedis</taxon>
        <taxon>Chytridiomycetes</taxon>
        <taxon>Synchytriales</taxon>
        <taxon>Synchytriaceae</taxon>
        <taxon>Synchytrium</taxon>
    </lineage>
</organism>
<evidence type="ECO:0000313" key="6">
    <source>
        <dbReference type="Proteomes" id="UP000317494"/>
    </source>
</evidence>
<reference evidence="6 7" key="1">
    <citation type="journal article" date="2019" name="Sci. Rep.">
        <title>Comparative genomics of chytrid fungi reveal insights into the obligate biotrophic and pathogenic lifestyle of Synchytrium endobioticum.</title>
        <authorList>
            <person name="van de Vossenberg B.T.L.H."/>
            <person name="Warris S."/>
            <person name="Nguyen H.D.T."/>
            <person name="van Gent-Pelzer M.P.E."/>
            <person name="Joly D.L."/>
            <person name="van de Geest H.C."/>
            <person name="Bonants P.J.M."/>
            <person name="Smith D.S."/>
            <person name="Levesque C.A."/>
            <person name="van der Lee T.A.J."/>
        </authorList>
    </citation>
    <scope>NUCLEOTIDE SEQUENCE [LARGE SCALE GENOMIC DNA]</scope>
    <source>
        <strain evidence="4 7">LEV6574</strain>
        <strain evidence="5 6">MB42</strain>
    </source>
</reference>
<evidence type="ECO:0000256" key="3">
    <source>
        <dbReference type="SAM" id="SignalP"/>
    </source>
</evidence>
<keyword evidence="2" id="KW-1133">Transmembrane helix</keyword>
<keyword evidence="2" id="KW-0472">Membrane</keyword>
<feature type="signal peptide" evidence="3">
    <location>
        <begin position="1"/>
        <end position="24"/>
    </location>
</feature>
<sequence>MKNWRHLIVLGAYHLILCASNVLPFPEDPCPVRPDSYDDTVNYFAQNQALVSYAQYFTLAYTNSYKILTITATTPPTIYVLYLCNNPQPNVTGLADATYVQVPVKSAAFADMPSIRFVERFGQGGSVTSATNLDDITSPCMMTAVTNASIHALPPNGVPPVPTDILFAQRLFPATPGLPPQVPTLFYQEANPLARFEWIKLFATFYNLDGWTNRLFDRVAGEYKCIVNGVAAYEGPTNTTVAWLKFENERYICPDEMYTQALIKDGDGTPVAMPASGYFADAANMQQGIVNADFLIDNTALGGASNDTSVPIQDGVYSFESFQSNFGMNFQAGVTPVFKFYNNRAVFRTDKSRTASAYDSWPLWYHAQPVSNLLDMVEMIHGPYTNMTAPTYLRNISVTTDEFEFIKPNCDVPLYQVPDLPATSCQVPLGDADTVQPPLFGWVPDSKCIFGTAGSPVGGDPGNASGNMTYAEMIAAVVLGISILSLIFFALAWWCFKRGRQSSDKQNFPMKMPAAVKRHLRGSRPNRDADGSRSRGLVGASARGTFPVLTGGTGRWQQMPEDKTTIFDASPWDDVVSTCVPSVPVRVIVEEQATMEPLANTAKSRQSTLNNVGKTFKTSTTFKEPPTLDAGRHLVGPSSEDELVEEIEMKISSPGSSNPWRDGSNHNKDDSTPGLSGKTFGKEVVPRRMWTKFGRERGEGEGFAKHAGMGW</sequence>
<feature type="chain" id="PRO_5036131046" evidence="3">
    <location>
        <begin position="25"/>
        <end position="711"/>
    </location>
</feature>
<comment type="caution">
    <text evidence="5">The sequence shown here is derived from an EMBL/GenBank/DDBJ whole genome shotgun (WGS) entry which is preliminary data.</text>
</comment>
<dbReference type="PANTHER" id="PTHR38360:SF1">
    <property type="entry name" value="F12P19.7"/>
    <property type="match status" value="1"/>
</dbReference>
<evidence type="ECO:0000313" key="7">
    <source>
        <dbReference type="Proteomes" id="UP000320475"/>
    </source>
</evidence>
<dbReference type="VEuPathDB" id="FungiDB:SeMB42_g02204"/>